<accession>A8AHJ9</accession>
<dbReference type="KEGG" id="cko:CKO_01834"/>
<sequence length="74" mass="8582">MPFCRVIFLPSAGTTTLLSIHLSFERFWFARLSSRCMCVCVLRHGCIRATFLLMICNERVNTTLLFAAMKDTRY</sequence>
<dbReference type="HOGENOM" id="CLU_2681045_0_0_6"/>
<dbReference type="Proteomes" id="UP000008148">
    <property type="component" value="Chromosome"/>
</dbReference>
<dbReference type="EMBL" id="CP000822">
    <property type="protein sequence ID" value="ABV12961.1"/>
    <property type="molecule type" value="Genomic_DNA"/>
</dbReference>
<proteinExistence type="predicted"/>
<organism evidence="1 2">
    <name type="scientific">Citrobacter koseri (strain ATCC BAA-895 / CDC 4225-83 / SGSC4696)</name>
    <dbReference type="NCBI Taxonomy" id="290338"/>
    <lineage>
        <taxon>Bacteria</taxon>
        <taxon>Pseudomonadati</taxon>
        <taxon>Pseudomonadota</taxon>
        <taxon>Gammaproteobacteria</taxon>
        <taxon>Enterobacterales</taxon>
        <taxon>Enterobacteriaceae</taxon>
        <taxon>Citrobacter</taxon>
    </lineage>
</organism>
<evidence type="ECO:0000313" key="2">
    <source>
        <dbReference type="Proteomes" id="UP000008148"/>
    </source>
</evidence>
<dbReference type="STRING" id="290338.CKO_01834"/>
<keyword evidence="2" id="KW-1185">Reference proteome</keyword>
<reference evidence="1 2" key="1">
    <citation type="submission" date="2007-08" db="EMBL/GenBank/DDBJ databases">
        <authorList>
            <consortium name="The Citrobacter koseri Genome Sequencing Project"/>
            <person name="McClelland M."/>
            <person name="Sanderson E.K."/>
            <person name="Porwollik S."/>
            <person name="Spieth J."/>
            <person name="Clifton W.S."/>
            <person name="Latreille P."/>
            <person name="Courtney L."/>
            <person name="Wang C."/>
            <person name="Pepin K."/>
            <person name="Bhonagiri V."/>
            <person name="Nash W."/>
            <person name="Johnson M."/>
            <person name="Thiruvilangam P."/>
            <person name="Wilson R."/>
        </authorList>
    </citation>
    <scope>NUCLEOTIDE SEQUENCE [LARGE SCALE GENOMIC DNA]</scope>
    <source>
        <strain evidence="2">ATCC BAA-895 / CDC 4225-83 / SGSC4696</strain>
    </source>
</reference>
<protein>
    <submittedName>
        <fullName evidence="1">Uncharacterized protein</fullName>
    </submittedName>
</protein>
<dbReference type="AlphaFoldDB" id="A8AHJ9"/>
<gene>
    <name evidence="1" type="ordered locus">CKO_01834</name>
</gene>
<name>A8AHJ9_CITK8</name>
<evidence type="ECO:0000313" key="1">
    <source>
        <dbReference type="EMBL" id="ABV12961.1"/>
    </source>
</evidence>